<accession>A0A841SVB1</accession>
<dbReference type="Pfam" id="PF20765">
    <property type="entry name" value="Phage_tail_terminator_8"/>
    <property type="match status" value="1"/>
</dbReference>
<evidence type="ECO:0000313" key="1">
    <source>
        <dbReference type="EMBL" id="MBB6633557.1"/>
    </source>
</evidence>
<dbReference type="InterPro" id="IPR049254">
    <property type="entry name" value="Phage_tail_terminator"/>
</dbReference>
<dbReference type="EMBL" id="JACJVQ010000005">
    <property type="protein sequence ID" value="MBB6633557.1"/>
    <property type="molecule type" value="Genomic_DNA"/>
</dbReference>
<sequence>MTTIFEVREAVIGTIGEAFPGMPILAEEIPQEQARPFFFVKDLPVVHSRIMGRRYVRSHSYEVQYFPSSIEGANQEILDVAERLTELLEQIRLGSGNLRGKGMRFETVEGVLRFMVTTDIHVFKTKEPVPLMGSASFKERVE</sequence>
<evidence type="ECO:0008006" key="3">
    <source>
        <dbReference type="Google" id="ProtNLM"/>
    </source>
</evidence>
<dbReference type="RefSeq" id="WP_185118795.1">
    <property type="nucleotide sequence ID" value="NZ_JACJVQ010000005.1"/>
</dbReference>
<protein>
    <recommendedName>
        <fullName evidence="3">Tail terminator</fullName>
    </recommendedName>
</protein>
<evidence type="ECO:0000313" key="2">
    <source>
        <dbReference type="Proteomes" id="UP000535838"/>
    </source>
</evidence>
<comment type="caution">
    <text evidence="1">The sequence shown here is derived from an EMBL/GenBank/DDBJ whole genome shotgun (WGS) entry which is preliminary data.</text>
</comment>
<organism evidence="1 2">
    <name type="scientific">Cohnella thailandensis</name>
    <dbReference type="NCBI Taxonomy" id="557557"/>
    <lineage>
        <taxon>Bacteria</taxon>
        <taxon>Bacillati</taxon>
        <taxon>Bacillota</taxon>
        <taxon>Bacilli</taxon>
        <taxon>Bacillales</taxon>
        <taxon>Paenibacillaceae</taxon>
        <taxon>Cohnella</taxon>
    </lineage>
</organism>
<proteinExistence type="predicted"/>
<dbReference type="Proteomes" id="UP000535838">
    <property type="component" value="Unassembled WGS sequence"/>
</dbReference>
<keyword evidence="2" id="KW-1185">Reference proteome</keyword>
<reference evidence="1 2" key="1">
    <citation type="submission" date="2020-08" db="EMBL/GenBank/DDBJ databases">
        <title>Cohnella phylogeny.</title>
        <authorList>
            <person name="Dunlap C."/>
        </authorList>
    </citation>
    <scope>NUCLEOTIDE SEQUENCE [LARGE SCALE GENOMIC DNA]</scope>
    <source>
        <strain evidence="1 2">DSM 25241</strain>
    </source>
</reference>
<name>A0A841SVB1_9BACL</name>
<dbReference type="AlphaFoldDB" id="A0A841SVB1"/>
<gene>
    <name evidence="1" type="ORF">H7B67_05515</name>
</gene>